<protein>
    <submittedName>
        <fullName evidence="1">Uncharacterized protein</fullName>
    </submittedName>
</protein>
<sequence length="78" mass="9249">MSKGKNNNSETCVYNRKVEGSDSEMESDSSCCIEESKKKNNCKYIDLNFIPRICLVELRMDPREEEEEEQMEEMHIFF</sequence>
<name>A0A1A8VM58_PLAMA</name>
<proteinExistence type="predicted"/>
<evidence type="ECO:0000313" key="1">
    <source>
        <dbReference type="EMBL" id="SBS81407.1"/>
    </source>
</evidence>
<accession>A0A1A8VM58</accession>
<dbReference type="EMBL" id="FLQW01000028">
    <property type="protein sequence ID" value="SBS81407.1"/>
    <property type="molecule type" value="Genomic_DNA"/>
</dbReference>
<evidence type="ECO:0000313" key="2">
    <source>
        <dbReference type="Proteomes" id="UP000078597"/>
    </source>
</evidence>
<dbReference type="Proteomes" id="UP000078597">
    <property type="component" value="Unassembled WGS sequence"/>
</dbReference>
<dbReference type="AlphaFoldDB" id="A0A1A8VM58"/>
<organism evidence="1 2">
    <name type="scientific">Plasmodium malariae</name>
    <dbReference type="NCBI Taxonomy" id="5858"/>
    <lineage>
        <taxon>Eukaryota</taxon>
        <taxon>Sar</taxon>
        <taxon>Alveolata</taxon>
        <taxon>Apicomplexa</taxon>
        <taxon>Aconoidasida</taxon>
        <taxon>Haemosporida</taxon>
        <taxon>Plasmodiidae</taxon>
        <taxon>Plasmodium</taxon>
        <taxon>Plasmodium (Plasmodium)</taxon>
    </lineage>
</organism>
<gene>
    <name evidence="1" type="ORF">PMALA_000540</name>
</gene>
<reference evidence="2" key="1">
    <citation type="submission" date="2016-05" db="EMBL/GenBank/DDBJ databases">
        <authorList>
            <person name="Naeem Raeece"/>
        </authorList>
    </citation>
    <scope>NUCLEOTIDE SEQUENCE [LARGE SCALE GENOMIC DNA]</scope>
</reference>